<proteinExistence type="predicted"/>
<organism evidence="2 3">
    <name type="scientific">Claviceps pusilla</name>
    <dbReference type="NCBI Taxonomy" id="123648"/>
    <lineage>
        <taxon>Eukaryota</taxon>
        <taxon>Fungi</taxon>
        <taxon>Dikarya</taxon>
        <taxon>Ascomycota</taxon>
        <taxon>Pezizomycotina</taxon>
        <taxon>Sordariomycetes</taxon>
        <taxon>Hypocreomycetidae</taxon>
        <taxon>Hypocreales</taxon>
        <taxon>Clavicipitaceae</taxon>
        <taxon>Claviceps</taxon>
    </lineage>
</organism>
<dbReference type="AlphaFoldDB" id="A0A9P7NDD3"/>
<dbReference type="InterPro" id="IPR013078">
    <property type="entry name" value="His_Pase_superF_clade-1"/>
</dbReference>
<gene>
    <name evidence="2" type="ORF">E4U43_006944</name>
</gene>
<evidence type="ECO:0000313" key="3">
    <source>
        <dbReference type="Proteomes" id="UP000748025"/>
    </source>
</evidence>
<feature type="region of interest" description="Disordered" evidence="1">
    <location>
        <begin position="114"/>
        <end position="155"/>
    </location>
</feature>
<evidence type="ECO:0000256" key="1">
    <source>
        <dbReference type="SAM" id="MobiDB-lite"/>
    </source>
</evidence>
<accession>A0A9P7NDD3</accession>
<dbReference type="GO" id="GO:0006367">
    <property type="term" value="P:transcription initiation at RNA polymerase II promoter"/>
    <property type="evidence" value="ECO:0007669"/>
    <property type="project" value="InterPro"/>
</dbReference>
<dbReference type="Proteomes" id="UP000748025">
    <property type="component" value="Unassembled WGS sequence"/>
</dbReference>
<dbReference type="Gene3D" id="3.40.50.1240">
    <property type="entry name" value="Phosphoglycerate mutase-like"/>
    <property type="match status" value="1"/>
</dbReference>
<dbReference type="CDD" id="cd07067">
    <property type="entry name" value="HP_PGM_like"/>
    <property type="match status" value="1"/>
</dbReference>
<feature type="region of interest" description="Disordered" evidence="1">
    <location>
        <begin position="341"/>
        <end position="361"/>
    </location>
</feature>
<dbReference type="GO" id="GO:0005672">
    <property type="term" value="C:transcription factor TFIIA complex"/>
    <property type="evidence" value="ECO:0007669"/>
    <property type="project" value="InterPro"/>
</dbReference>
<protein>
    <submittedName>
        <fullName evidence="2">Uncharacterized protein</fullName>
    </submittedName>
</protein>
<dbReference type="EMBL" id="SRPW01000501">
    <property type="protein sequence ID" value="KAG6014087.1"/>
    <property type="molecule type" value="Genomic_DNA"/>
</dbReference>
<comment type="caution">
    <text evidence="2">The sequence shown here is derived from an EMBL/GenBank/DDBJ whole genome shotgun (WGS) entry which is preliminary data.</text>
</comment>
<dbReference type="PANTHER" id="PTHR16469:SF51">
    <property type="entry name" value="TRANSCRIPTION FACTOR TAU 55 KDA SUBUNIT"/>
    <property type="match status" value="1"/>
</dbReference>
<dbReference type="Gene3D" id="1.10.287.100">
    <property type="match status" value="1"/>
</dbReference>
<sequence length="361" mass="38916">MSNQAVGTVYQTIIDEVINTSRVDFEESGVEESVLEELRQFRSSWSVDPKTGVYSGIPSPTGIQGDPALTSYGIVQSKEMGQHLMTLDPKVDKVYSSPFYRCLQTMTPFMELQQQKAQAAARSPQTPPASGDASGPANGESLLPSAPAPAPAPAHVHAPVTKMLPEHGIREWFGSAPFDHPEPAAPRVLKNMFPSYDQEYVSVVTPSKRGETLEQLQDRITKALRGIIEQCDADGSRAVVLCSHAAVIIMIGRILTGQFPARVDMDDFKAYTCGLSVYGRSDCKDCEDGKDATAGDSFDHGCRCPPSESDTVANLMGGWICHLNSDCSFLSGGPERGWKFSGDESFPDTGSLSEADAASKL</sequence>
<dbReference type="InterPro" id="IPR051710">
    <property type="entry name" value="Phosphatase_SH3-domain"/>
</dbReference>
<dbReference type="InterPro" id="IPR029033">
    <property type="entry name" value="His_PPase_superfam"/>
</dbReference>
<dbReference type="InterPro" id="IPR004855">
    <property type="entry name" value="TFIIA_asu/bsu"/>
</dbReference>
<keyword evidence="3" id="KW-1185">Reference proteome</keyword>
<dbReference type="OrthoDB" id="414418at2759"/>
<dbReference type="Pfam" id="PF00300">
    <property type="entry name" value="His_Phos_1"/>
    <property type="match status" value="2"/>
</dbReference>
<name>A0A9P7NDD3_9HYPO</name>
<reference evidence="2" key="1">
    <citation type="journal article" date="2020" name="bioRxiv">
        <title>Whole genome comparisons of ergot fungi reveals the divergence and evolution of species within the genus Claviceps are the result of varying mechanisms driving genome evolution and host range expansion.</title>
        <authorList>
            <person name="Wyka S.A."/>
            <person name="Mondo S.J."/>
            <person name="Liu M."/>
            <person name="Dettman J."/>
            <person name="Nalam V."/>
            <person name="Broders K.D."/>
        </authorList>
    </citation>
    <scope>NUCLEOTIDE SEQUENCE</scope>
    <source>
        <strain evidence="2">CCC 602</strain>
    </source>
</reference>
<evidence type="ECO:0000313" key="2">
    <source>
        <dbReference type="EMBL" id="KAG6014087.1"/>
    </source>
</evidence>
<dbReference type="PANTHER" id="PTHR16469">
    <property type="entry name" value="UBIQUITIN-ASSOCIATED AND SH3 DOMAIN-CONTAINING BA-RELATED"/>
    <property type="match status" value="1"/>
</dbReference>
<dbReference type="SUPFAM" id="SSF47396">
    <property type="entry name" value="Transcription factor IIA (TFIIA), alpha-helical domain"/>
    <property type="match status" value="1"/>
</dbReference>
<dbReference type="SUPFAM" id="SSF53254">
    <property type="entry name" value="Phosphoglycerate mutase-like"/>
    <property type="match status" value="1"/>
</dbReference>
<dbReference type="Pfam" id="PF03153">
    <property type="entry name" value="TFIIA"/>
    <property type="match status" value="1"/>
</dbReference>